<keyword evidence="7" id="KW-1185">Reference proteome</keyword>
<feature type="transmembrane region" description="Helical" evidence="5">
    <location>
        <begin position="105"/>
        <end position="123"/>
    </location>
</feature>
<evidence type="ECO:0000256" key="2">
    <source>
        <dbReference type="ARBA" id="ARBA00022692"/>
    </source>
</evidence>
<organism evidence="6 7">
    <name type="scientific">Bombyx mori</name>
    <name type="common">Silk moth</name>
    <dbReference type="NCBI Taxonomy" id="7091"/>
    <lineage>
        <taxon>Eukaryota</taxon>
        <taxon>Metazoa</taxon>
        <taxon>Ecdysozoa</taxon>
        <taxon>Arthropoda</taxon>
        <taxon>Hexapoda</taxon>
        <taxon>Insecta</taxon>
        <taxon>Pterygota</taxon>
        <taxon>Neoptera</taxon>
        <taxon>Endopterygota</taxon>
        <taxon>Lepidoptera</taxon>
        <taxon>Glossata</taxon>
        <taxon>Ditrysia</taxon>
        <taxon>Bombycoidea</taxon>
        <taxon>Bombycidae</taxon>
        <taxon>Bombycinae</taxon>
        <taxon>Bombyx</taxon>
    </lineage>
</organism>
<evidence type="ECO:0000256" key="1">
    <source>
        <dbReference type="ARBA" id="ARBA00004141"/>
    </source>
</evidence>
<evidence type="ECO:0000256" key="5">
    <source>
        <dbReference type="SAM" id="Phobius"/>
    </source>
</evidence>
<evidence type="ECO:0000313" key="6">
    <source>
        <dbReference type="EnsemblMetazoa" id="XP_037874994.1"/>
    </source>
</evidence>
<comment type="subcellular location">
    <subcellularLocation>
        <location evidence="1">Membrane</location>
        <topology evidence="1">Multi-pass membrane protein</topology>
    </subcellularLocation>
</comment>
<keyword evidence="4 5" id="KW-0472">Membrane</keyword>
<dbReference type="PANTHER" id="PTHR23507">
    <property type="entry name" value="ZGC:174356"/>
    <property type="match status" value="1"/>
</dbReference>
<dbReference type="SUPFAM" id="SSF103473">
    <property type="entry name" value="MFS general substrate transporter"/>
    <property type="match status" value="1"/>
</dbReference>
<evidence type="ECO:0008006" key="8">
    <source>
        <dbReference type="Google" id="ProtNLM"/>
    </source>
</evidence>
<dbReference type="KEGG" id="bmor:101736795"/>
<dbReference type="InterPro" id="IPR036259">
    <property type="entry name" value="MFS_trans_sf"/>
</dbReference>
<reference evidence="6" key="2">
    <citation type="submission" date="2022-06" db="UniProtKB">
        <authorList>
            <consortium name="EnsemblMetazoa"/>
        </authorList>
    </citation>
    <scope>IDENTIFICATION</scope>
    <source>
        <strain evidence="6">p50T (Dazao)</strain>
    </source>
</reference>
<keyword evidence="3 5" id="KW-1133">Transmembrane helix</keyword>
<dbReference type="PANTHER" id="PTHR23507:SF1">
    <property type="entry name" value="FI18259P1-RELATED"/>
    <property type="match status" value="1"/>
</dbReference>
<accession>A0A8R2M709</accession>
<protein>
    <recommendedName>
        <fullName evidence="8">Adenylate cyclase</fullName>
    </recommendedName>
</protein>
<dbReference type="Proteomes" id="UP000005204">
    <property type="component" value="Unassembled WGS sequence"/>
</dbReference>
<name>A0A8R2M709_BOMMO</name>
<dbReference type="GeneID" id="101736795"/>
<feature type="transmembrane region" description="Helical" evidence="5">
    <location>
        <begin position="404"/>
        <end position="424"/>
    </location>
</feature>
<dbReference type="InterPro" id="IPR011701">
    <property type="entry name" value="MFS"/>
</dbReference>
<reference evidence="7" key="1">
    <citation type="journal article" date="2008" name="Insect Biochem. Mol. Biol.">
        <title>The genome of a lepidopteran model insect, the silkworm Bombyx mori.</title>
        <authorList>
            <consortium name="International Silkworm Genome Consortium"/>
        </authorList>
    </citation>
    <scope>NUCLEOTIDE SEQUENCE [LARGE SCALE GENOMIC DNA]</scope>
    <source>
        <strain evidence="7">p50T</strain>
    </source>
</reference>
<feature type="transmembrane region" description="Helical" evidence="5">
    <location>
        <begin position="135"/>
        <end position="159"/>
    </location>
</feature>
<feature type="transmembrane region" description="Helical" evidence="5">
    <location>
        <begin position="165"/>
        <end position="192"/>
    </location>
</feature>
<dbReference type="GO" id="GO:0016020">
    <property type="term" value="C:membrane"/>
    <property type="evidence" value="ECO:0007669"/>
    <property type="project" value="UniProtKB-SubCell"/>
</dbReference>
<feature type="transmembrane region" description="Helical" evidence="5">
    <location>
        <begin position="430"/>
        <end position="455"/>
    </location>
</feature>
<dbReference type="EnsemblMetazoa" id="XM_038019066.1">
    <property type="protein sequence ID" value="XP_037874994.1"/>
    <property type="gene ID" value="LOC101736795"/>
</dbReference>
<feature type="transmembrane region" description="Helical" evidence="5">
    <location>
        <begin position="232"/>
        <end position="251"/>
    </location>
</feature>
<keyword evidence="2 5" id="KW-0812">Transmembrane</keyword>
<dbReference type="AlphaFoldDB" id="A0A8R2M709"/>
<evidence type="ECO:0000256" key="4">
    <source>
        <dbReference type="ARBA" id="ARBA00023136"/>
    </source>
</evidence>
<feature type="transmembrane region" description="Helical" evidence="5">
    <location>
        <begin position="339"/>
        <end position="361"/>
    </location>
</feature>
<sequence>MATTLNEEISIQETEALNTPNNVEIKKKTGFRYLLGIITVEPVAFIVLFASILSSMSTQTLALEKACRVSLRLEDAICDSLRAQNQSNNFTDYERIVQEHYSAQLTWRSALQSVLPLPMLLFAGGWSDKTGRRKAIILVPIIGETLQCISNILNVVFFYEIPLKALIFFDTFFSGITGSTTIMFLALFNYICDITTSENRTQRLGLVNLCTFAGMPLGLALSGIMLRHLGYYAIYGTALFLHFINVLYVTFRIKDPLRTKEQIMTYDNKGCCHFLKEFFDPRTLRDSFKVLFKKTEDNRRLYLLVILMTACLLYGPVYGEVSVLYLSLRYRFNWDEMQFTLFQTYNFVVNMIGTIFAVVVLSKYLKWHDALLGITSTISKIASSFVYCFAPNAQILYIGKLNSIVGQLEVMMPLIYVTMFTQLYTATMDVLPGAIFLLGAGLTLPSIFVFIWLYWRHRKDVQKEKIKIANEIPLT</sequence>
<feature type="transmembrane region" description="Helical" evidence="5">
    <location>
        <begin position="301"/>
        <end position="319"/>
    </location>
</feature>
<evidence type="ECO:0000313" key="7">
    <source>
        <dbReference type="Proteomes" id="UP000005204"/>
    </source>
</evidence>
<dbReference type="Gene3D" id="1.20.1250.20">
    <property type="entry name" value="MFS general substrate transporter like domains"/>
    <property type="match status" value="1"/>
</dbReference>
<dbReference type="RefSeq" id="XP_037874994.1">
    <property type="nucleotide sequence ID" value="XM_038019066.2"/>
</dbReference>
<feature type="transmembrane region" description="Helical" evidence="5">
    <location>
        <begin position="33"/>
        <end position="53"/>
    </location>
</feature>
<feature type="transmembrane region" description="Helical" evidence="5">
    <location>
        <begin position="204"/>
        <end position="226"/>
    </location>
</feature>
<proteinExistence type="predicted"/>
<dbReference type="Pfam" id="PF07690">
    <property type="entry name" value="MFS_1"/>
    <property type="match status" value="1"/>
</dbReference>
<evidence type="ECO:0000256" key="3">
    <source>
        <dbReference type="ARBA" id="ARBA00022989"/>
    </source>
</evidence>
<dbReference type="GO" id="GO:0022857">
    <property type="term" value="F:transmembrane transporter activity"/>
    <property type="evidence" value="ECO:0007669"/>
    <property type="project" value="InterPro"/>
</dbReference>